<evidence type="ECO:0000256" key="1">
    <source>
        <dbReference type="ARBA" id="ARBA00022676"/>
    </source>
</evidence>
<protein>
    <submittedName>
        <fullName evidence="3">WecB/TagA/CpsF family glycosyltransferase</fullName>
    </submittedName>
</protein>
<dbReference type="CDD" id="cd06533">
    <property type="entry name" value="Glyco_transf_WecG_TagA"/>
    <property type="match status" value="1"/>
</dbReference>
<proteinExistence type="predicted"/>
<dbReference type="PANTHER" id="PTHR34136:SF1">
    <property type="entry name" value="UDP-N-ACETYL-D-MANNOSAMINURONIC ACID TRANSFERASE"/>
    <property type="match status" value="1"/>
</dbReference>
<dbReference type="NCBIfam" id="TIGR00696">
    <property type="entry name" value="wecG_tagA_cpsF"/>
    <property type="match status" value="1"/>
</dbReference>
<gene>
    <name evidence="3" type="ORF">ACFQBT_08040</name>
</gene>
<keyword evidence="2" id="KW-0808">Transferase</keyword>
<dbReference type="Proteomes" id="UP001596356">
    <property type="component" value="Unassembled WGS sequence"/>
</dbReference>
<accession>A0ABW2ASY0</accession>
<keyword evidence="1" id="KW-0328">Glycosyltransferase</keyword>
<dbReference type="InterPro" id="IPR004629">
    <property type="entry name" value="WecG_TagA_CpsF"/>
</dbReference>
<comment type="caution">
    <text evidence="3">The sequence shown here is derived from an EMBL/GenBank/DDBJ whole genome shotgun (WGS) entry which is preliminary data.</text>
</comment>
<dbReference type="RefSeq" id="WP_377821797.1">
    <property type="nucleotide sequence ID" value="NZ_JBHSWJ010000002.1"/>
</dbReference>
<dbReference type="Pfam" id="PF03808">
    <property type="entry name" value="Glyco_tran_WecG"/>
    <property type="match status" value="1"/>
</dbReference>
<reference evidence="4" key="1">
    <citation type="journal article" date="2019" name="Int. J. Syst. Evol. Microbiol.">
        <title>The Global Catalogue of Microorganisms (GCM) 10K type strain sequencing project: providing services to taxonomists for standard genome sequencing and annotation.</title>
        <authorList>
            <consortium name="The Broad Institute Genomics Platform"/>
            <consortium name="The Broad Institute Genome Sequencing Center for Infectious Disease"/>
            <person name="Wu L."/>
            <person name="Ma J."/>
        </authorList>
    </citation>
    <scope>NUCLEOTIDE SEQUENCE [LARGE SCALE GENOMIC DNA]</scope>
    <source>
        <strain evidence="4">NBRC 106593</strain>
    </source>
</reference>
<evidence type="ECO:0000256" key="2">
    <source>
        <dbReference type="ARBA" id="ARBA00022679"/>
    </source>
</evidence>
<name>A0ABW2ASY0_9MICO</name>
<organism evidence="3 4">
    <name type="scientific">Branchiibius cervicis</name>
    <dbReference type="NCBI Taxonomy" id="908252"/>
    <lineage>
        <taxon>Bacteria</taxon>
        <taxon>Bacillati</taxon>
        <taxon>Actinomycetota</taxon>
        <taxon>Actinomycetes</taxon>
        <taxon>Micrococcales</taxon>
        <taxon>Dermacoccaceae</taxon>
        <taxon>Branchiibius</taxon>
    </lineage>
</organism>
<dbReference type="EMBL" id="JBHSWJ010000002">
    <property type="protein sequence ID" value="MFC6713779.1"/>
    <property type="molecule type" value="Genomic_DNA"/>
</dbReference>
<evidence type="ECO:0000313" key="4">
    <source>
        <dbReference type="Proteomes" id="UP001596356"/>
    </source>
</evidence>
<evidence type="ECO:0000313" key="3">
    <source>
        <dbReference type="EMBL" id="MFC6713779.1"/>
    </source>
</evidence>
<sequence length="109" mass="11780">MGAPFGPVDDDFVAAAQARIGDTDPHIIWVALGTPKQDFAAQRLAQATGALCVGVGAAFDFVAQTKAEAPEWVQRAGMEWLFRLASEPRRLAHRYVVGNTQFLRIAARG</sequence>
<dbReference type="PANTHER" id="PTHR34136">
    <property type="match status" value="1"/>
</dbReference>
<keyword evidence="4" id="KW-1185">Reference proteome</keyword>